<dbReference type="Proteomes" id="UP000813018">
    <property type="component" value="Unassembled WGS sequence"/>
</dbReference>
<evidence type="ECO:0000313" key="3">
    <source>
        <dbReference type="Proteomes" id="UP000813018"/>
    </source>
</evidence>
<accession>A0ABS7CQ01</accession>
<comment type="caution">
    <text evidence="2">The sequence shown here is derived from an EMBL/GenBank/DDBJ whole genome shotgun (WGS) entry which is preliminary data.</text>
</comment>
<dbReference type="InterPro" id="IPR003220">
    <property type="entry name" value="InsA_N_dom_Znf"/>
</dbReference>
<organism evidence="2 3">
    <name type="scientific">Pontibacter aydingkolensis</name>
    <dbReference type="NCBI Taxonomy" id="1911536"/>
    <lineage>
        <taxon>Bacteria</taxon>
        <taxon>Pseudomonadati</taxon>
        <taxon>Bacteroidota</taxon>
        <taxon>Cytophagia</taxon>
        <taxon>Cytophagales</taxon>
        <taxon>Hymenobacteraceae</taxon>
        <taxon>Pontibacter</taxon>
    </lineage>
</organism>
<dbReference type="InterPro" id="IPR051252">
    <property type="entry name" value="IS1_transposase_InsA"/>
</dbReference>
<proteinExistence type="predicted"/>
<protein>
    <submittedName>
        <fullName evidence="2">IS1 family transposase</fullName>
    </submittedName>
</protein>
<dbReference type="PANTHER" id="PTHR47923">
    <property type="entry name" value="INSERTION ELEMENT IS1 1 PROTEIN INSA-RELATED"/>
    <property type="match status" value="1"/>
</dbReference>
<dbReference type="Pfam" id="PF03811">
    <property type="entry name" value="Zn_ribbon_InsA"/>
    <property type="match status" value="1"/>
</dbReference>
<sequence>MCEITIQINCPYCHSVKVVKNGVKCTGKQNFLCRGCQKQFQHTYQKAGCRPETKALVLRMLVRNAGIRDIGQVTGVHRQT</sequence>
<feature type="domain" description="InsA N-terminal zinc ribbon" evidence="1">
    <location>
        <begin position="5"/>
        <end position="37"/>
    </location>
</feature>
<name>A0ABS7CQ01_9BACT</name>
<gene>
    <name evidence="2" type="ORF">K0O23_02305</name>
</gene>
<dbReference type="RefSeq" id="WP_394371676.1">
    <property type="nucleotide sequence ID" value="NZ_JAHYXK010000002.1"/>
</dbReference>
<feature type="non-terminal residue" evidence="2">
    <location>
        <position position="80"/>
    </location>
</feature>
<evidence type="ECO:0000313" key="2">
    <source>
        <dbReference type="EMBL" id="MBW7465885.1"/>
    </source>
</evidence>
<evidence type="ECO:0000259" key="1">
    <source>
        <dbReference type="Pfam" id="PF03811"/>
    </source>
</evidence>
<keyword evidence="3" id="KW-1185">Reference proteome</keyword>
<reference evidence="2 3" key="1">
    <citation type="journal article" date="2016" name="Int. J. Syst. Evol. Microbiol.">
        <title>Pontibacter aydingkolensis sp. nov., isolated from soil of a salt lake.</title>
        <authorList>
            <person name="Osman G."/>
            <person name="Zhang T."/>
            <person name="Lou K."/>
            <person name="Gao Y."/>
            <person name="Chang W."/>
            <person name="Lin Q."/>
            <person name="Yang H.M."/>
            <person name="Huo X.D."/>
            <person name="Wang N."/>
        </authorList>
    </citation>
    <scope>NUCLEOTIDE SEQUENCE [LARGE SCALE GENOMIC DNA]</scope>
    <source>
        <strain evidence="2 3">KACC 19255</strain>
    </source>
</reference>
<dbReference type="EMBL" id="JAHYXK010000002">
    <property type="protein sequence ID" value="MBW7465885.1"/>
    <property type="molecule type" value="Genomic_DNA"/>
</dbReference>
<dbReference type="PANTHER" id="PTHR47923:SF1">
    <property type="entry name" value="INSERTION ELEMENT IS1 1 PROTEIN INSA-RELATED"/>
    <property type="match status" value="1"/>
</dbReference>